<dbReference type="AlphaFoldDB" id="H8IW54"/>
<name>H8IW54_MYCIA</name>
<protein>
    <submittedName>
        <fullName evidence="1">Uncharacterized protein</fullName>
    </submittedName>
</protein>
<dbReference type="KEGG" id="mia:OCU_47190"/>
<sequence>MWMWEGRALAVLGELLELADDCELPRDRAVRFLQEALSADAVVQQA</sequence>
<gene>
    <name evidence="1" type="ordered locus">OCU_47190</name>
</gene>
<accession>H8IW54</accession>
<evidence type="ECO:0000313" key="2">
    <source>
        <dbReference type="Proteomes" id="UP000008004"/>
    </source>
</evidence>
<dbReference type="HOGENOM" id="CLU_3186049_0_0_11"/>
<dbReference type="PATRIC" id="fig|487521.10.peg.4725"/>
<dbReference type="Proteomes" id="UP000008004">
    <property type="component" value="Chromosome"/>
</dbReference>
<evidence type="ECO:0000313" key="1">
    <source>
        <dbReference type="EMBL" id="AFC45938.1"/>
    </source>
</evidence>
<dbReference type="EMBL" id="CP003322">
    <property type="protein sequence ID" value="AFC45938.1"/>
    <property type="molecule type" value="Genomic_DNA"/>
</dbReference>
<reference evidence="1 2" key="1">
    <citation type="journal article" date="2012" name="J. Bacteriol.">
        <title>Complete genome sequence of Mycobacterium intracellulare strain ATCC 13950T.</title>
        <authorList>
            <person name="Kim B.J."/>
            <person name="Choi B.S."/>
            <person name="Lim J.S."/>
            <person name="Choi I.Y."/>
            <person name="Lee J.H."/>
            <person name="Chun J."/>
            <person name="Kook Y.H."/>
            <person name="Kim B.J."/>
        </authorList>
    </citation>
    <scope>NUCLEOTIDE SEQUENCE [LARGE SCALE GENOMIC DNA]</scope>
    <source>
        <strain evidence="2">ATCC 13950 / DSM 43223 / JCM 6384 / NCTC 13025 / 3600</strain>
    </source>
</reference>
<organism evidence="1 2">
    <name type="scientific">Mycobacterium intracellulare (strain ATCC 13950 / DSM 43223 / JCM 6384 / NCTC 13025 / 3600)</name>
    <dbReference type="NCBI Taxonomy" id="487521"/>
    <lineage>
        <taxon>Bacteria</taxon>
        <taxon>Bacillati</taxon>
        <taxon>Actinomycetota</taxon>
        <taxon>Actinomycetes</taxon>
        <taxon>Mycobacteriales</taxon>
        <taxon>Mycobacteriaceae</taxon>
        <taxon>Mycobacterium</taxon>
        <taxon>Mycobacterium avium complex (MAC)</taxon>
    </lineage>
</organism>
<proteinExistence type="predicted"/>